<dbReference type="PANTHER" id="PTHR24221:SF654">
    <property type="entry name" value="ATP-BINDING CASSETTE SUB-FAMILY B MEMBER 6"/>
    <property type="match status" value="1"/>
</dbReference>
<keyword evidence="11" id="KW-1185">Reference proteome</keyword>
<name>A0A5P9Q8W1_9MICO</name>
<dbReference type="Pfam" id="PF00664">
    <property type="entry name" value="ABC_membrane"/>
    <property type="match status" value="1"/>
</dbReference>
<dbReference type="KEGG" id="lxl:KDY119_00345"/>
<dbReference type="InterPro" id="IPR003439">
    <property type="entry name" value="ABC_transporter-like_ATP-bd"/>
</dbReference>
<evidence type="ECO:0000256" key="5">
    <source>
        <dbReference type="ARBA" id="ARBA00022989"/>
    </source>
</evidence>
<dbReference type="SUPFAM" id="SSF90123">
    <property type="entry name" value="ABC transporter transmembrane region"/>
    <property type="match status" value="1"/>
</dbReference>
<dbReference type="GO" id="GO:0140359">
    <property type="term" value="F:ABC-type transporter activity"/>
    <property type="evidence" value="ECO:0007669"/>
    <property type="project" value="InterPro"/>
</dbReference>
<gene>
    <name evidence="10" type="ORF">KDY119_00345</name>
</gene>
<evidence type="ECO:0000313" key="11">
    <source>
        <dbReference type="Proteomes" id="UP000326702"/>
    </source>
</evidence>
<feature type="transmembrane region" description="Helical" evidence="7">
    <location>
        <begin position="32"/>
        <end position="52"/>
    </location>
</feature>
<dbReference type="GO" id="GO:0005524">
    <property type="term" value="F:ATP binding"/>
    <property type="evidence" value="ECO:0007669"/>
    <property type="project" value="UniProtKB-KW"/>
</dbReference>
<dbReference type="Gene3D" id="1.20.1560.10">
    <property type="entry name" value="ABC transporter type 1, transmembrane domain"/>
    <property type="match status" value="1"/>
</dbReference>
<accession>A0A5P9Q8W1</accession>
<dbReference type="PROSITE" id="PS50929">
    <property type="entry name" value="ABC_TM1F"/>
    <property type="match status" value="1"/>
</dbReference>
<evidence type="ECO:0000256" key="6">
    <source>
        <dbReference type="ARBA" id="ARBA00023136"/>
    </source>
</evidence>
<feature type="transmembrane region" description="Helical" evidence="7">
    <location>
        <begin position="260"/>
        <end position="283"/>
    </location>
</feature>
<sequence>MNARADHEAPALLPVATPAAVRAYARVAVRGARATATLTAATIVAASLVPLVPPIAVGRLTQAVVDGRGTDALVAPVALVVVAAVASGLLVRASQALLARLVVPRAARLRADVLAAALRLPSTTVERTSPGDLVSRVAGDADEVVQAAQGSLRTFLGCGCTIVLTLGGLATLDWRFAAAGLLAVPVQAWTLRWYVRAARPLYAATRTADGARTAAELTAFGALPTLRALRLGGAGRTDVRRASEDAVESRLRTVRASTRFYGRLNAAEAIGLSAVLITGFVLVRAGEATTGQATTAALFFVGLFGPVNGFLATFDTVQQATAALARLVGVLGAAPVGPGSARRPSAPEDPAVALDVVGLTAGYEGHPDVLHGVTLRVRAGERVALVGRSGSGKSTLAGVVGGVHAARTGSVHRSGEVLVVTQDVHLFAGTVADNLRLVAPDAADTALRSALARTGALAWVDALPDGLGTRVGAGGHALDAARTQHLALTRALLADPDVVVLDEATSEAGELGRGLDDAVDAVAAGRACLVVAHRLGQAAAADRVVVLDHGRVVEQGTHDDLVTTGGSYADLWAATTTAGPSRG</sequence>
<dbReference type="CDD" id="cd07346">
    <property type="entry name" value="ABC_6TM_exporters"/>
    <property type="match status" value="1"/>
</dbReference>
<reference evidence="10 11" key="1">
    <citation type="submission" date="2019-10" db="EMBL/GenBank/DDBJ databases">
        <title>Genome sequence of Luteimicrobium xylanilyticum HY-24.</title>
        <authorList>
            <person name="Kim D.Y."/>
            <person name="Park H.-Y."/>
        </authorList>
    </citation>
    <scope>NUCLEOTIDE SEQUENCE [LARGE SCALE GENOMIC DNA]</scope>
    <source>
        <strain evidence="10 11">HY-24</strain>
    </source>
</reference>
<dbReference type="SMART" id="SM00382">
    <property type="entry name" value="AAA"/>
    <property type="match status" value="1"/>
</dbReference>
<evidence type="ECO:0000256" key="4">
    <source>
        <dbReference type="ARBA" id="ARBA00022840"/>
    </source>
</evidence>
<keyword evidence="6 7" id="KW-0472">Membrane</keyword>
<dbReference type="RefSeq" id="WP_153021845.1">
    <property type="nucleotide sequence ID" value="NZ_BAABIH010000013.1"/>
</dbReference>
<dbReference type="Gene3D" id="3.40.50.300">
    <property type="entry name" value="P-loop containing nucleotide triphosphate hydrolases"/>
    <property type="match status" value="1"/>
</dbReference>
<feature type="transmembrane region" description="Helical" evidence="7">
    <location>
        <begin position="295"/>
        <end position="314"/>
    </location>
</feature>
<dbReference type="AlphaFoldDB" id="A0A5P9Q8W1"/>
<proteinExistence type="predicted"/>
<dbReference type="GO" id="GO:0034040">
    <property type="term" value="F:ATPase-coupled lipid transmembrane transporter activity"/>
    <property type="evidence" value="ECO:0007669"/>
    <property type="project" value="TreeGrafter"/>
</dbReference>
<keyword evidence="3" id="KW-0547">Nucleotide-binding</keyword>
<dbReference type="InterPro" id="IPR039421">
    <property type="entry name" value="Type_1_exporter"/>
</dbReference>
<evidence type="ECO:0000256" key="1">
    <source>
        <dbReference type="ARBA" id="ARBA00004651"/>
    </source>
</evidence>
<evidence type="ECO:0000259" key="9">
    <source>
        <dbReference type="PROSITE" id="PS50929"/>
    </source>
</evidence>
<feature type="transmembrane region" description="Helical" evidence="7">
    <location>
        <begin position="72"/>
        <end position="91"/>
    </location>
</feature>
<dbReference type="InterPro" id="IPR036640">
    <property type="entry name" value="ABC1_TM_sf"/>
</dbReference>
<dbReference type="SUPFAM" id="SSF52540">
    <property type="entry name" value="P-loop containing nucleoside triphosphate hydrolases"/>
    <property type="match status" value="1"/>
</dbReference>
<dbReference type="OrthoDB" id="9806127at2"/>
<comment type="subcellular location">
    <subcellularLocation>
        <location evidence="1">Cell membrane</location>
        <topology evidence="1">Multi-pass membrane protein</topology>
    </subcellularLocation>
</comment>
<dbReference type="InterPro" id="IPR027417">
    <property type="entry name" value="P-loop_NTPase"/>
</dbReference>
<dbReference type="PANTHER" id="PTHR24221">
    <property type="entry name" value="ATP-BINDING CASSETTE SUB-FAMILY B"/>
    <property type="match status" value="1"/>
</dbReference>
<dbReference type="PROSITE" id="PS50893">
    <property type="entry name" value="ABC_TRANSPORTER_2"/>
    <property type="match status" value="1"/>
</dbReference>
<evidence type="ECO:0000313" key="10">
    <source>
        <dbReference type="EMBL" id="QFU96855.1"/>
    </source>
</evidence>
<keyword evidence="4 10" id="KW-0067">ATP-binding</keyword>
<keyword evidence="5 7" id="KW-1133">Transmembrane helix</keyword>
<keyword evidence="2 7" id="KW-0812">Transmembrane</keyword>
<dbReference type="InterPro" id="IPR011527">
    <property type="entry name" value="ABC1_TM_dom"/>
</dbReference>
<dbReference type="GO" id="GO:0016887">
    <property type="term" value="F:ATP hydrolysis activity"/>
    <property type="evidence" value="ECO:0007669"/>
    <property type="project" value="InterPro"/>
</dbReference>
<evidence type="ECO:0000256" key="3">
    <source>
        <dbReference type="ARBA" id="ARBA00022741"/>
    </source>
</evidence>
<feature type="domain" description="ABC transporter" evidence="8">
    <location>
        <begin position="354"/>
        <end position="574"/>
    </location>
</feature>
<protein>
    <submittedName>
        <fullName evidence="10">Multidrug resistance-like ATP-binding protein</fullName>
    </submittedName>
</protein>
<dbReference type="Proteomes" id="UP000326702">
    <property type="component" value="Chromosome"/>
</dbReference>
<evidence type="ECO:0000256" key="2">
    <source>
        <dbReference type="ARBA" id="ARBA00022692"/>
    </source>
</evidence>
<dbReference type="GO" id="GO:0005886">
    <property type="term" value="C:plasma membrane"/>
    <property type="evidence" value="ECO:0007669"/>
    <property type="project" value="UniProtKB-SubCell"/>
</dbReference>
<feature type="domain" description="ABC transmembrane type-1" evidence="9">
    <location>
        <begin position="38"/>
        <end position="319"/>
    </location>
</feature>
<organism evidence="10 11">
    <name type="scientific">Luteimicrobium xylanilyticum</name>
    <dbReference type="NCBI Taxonomy" id="1133546"/>
    <lineage>
        <taxon>Bacteria</taxon>
        <taxon>Bacillati</taxon>
        <taxon>Actinomycetota</taxon>
        <taxon>Actinomycetes</taxon>
        <taxon>Micrococcales</taxon>
        <taxon>Luteimicrobium</taxon>
    </lineage>
</organism>
<dbReference type="EMBL" id="CP045529">
    <property type="protein sequence ID" value="QFU96855.1"/>
    <property type="molecule type" value="Genomic_DNA"/>
</dbReference>
<dbReference type="InterPro" id="IPR003593">
    <property type="entry name" value="AAA+_ATPase"/>
</dbReference>
<evidence type="ECO:0000259" key="8">
    <source>
        <dbReference type="PROSITE" id="PS50893"/>
    </source>
</evidence>
<dbReference type="Pfam" id="PF00005">
    <property type="entry name" value="ABC_tran"/>
    <property type="match status" value="1"/>
</dbReference>
<evidence type="ECO:0000256" key="7">
    <source>
        <dbReference type="SAM" id="Phobius"/>
    </source>
</evidence>